<feature type="chain" id="PRO_5014999758" description="Peptidase C51 domain-containing protein" evidence="1">
    <location>
        <begin position="23"/>
        <end position="287"/>
    </location>
</feature>
<dbReference type="Gene3D" id="3.90.1720.10">
    <property type="entry name" value="endopeptidase domain like (from Nostoc punctiforme)"/>
    <property type="match status" value="1"/>
</dbReference>
<dbReference type="EMBL" id="PGTN01000136">
    <property type="protein sequence ID" value="PJF46574.1"/>
    <property type="molecule type" value="Genomic_DNA"/>
</dbReference>
<gene>
    <name evidence="3" type="ORF">CUN48_13095</name>
</gene>
<dbReference type="InterPro" id="IPR038765">
    <property type="entry name" value="Papain-like_cys_pep_sf"/>
</dbReference>
<dbReference type="AlphaFoldDB" id="A0A2M8Q9W5"/>
<feature type="signal peptide" evidence="1">
    <location>
        <begin position="1"/>
        <end position="22"/>
    </location>
</feature>
<dbReference type="InterPro" id="IPR007921">
    <property type="entry name" value="CHAP_dom"/>
</dbReference>
<name>A0A2M8Q9W5_9CHLR</name>
<evidence type="ECO:0000256" key="1">
    <source>
        <dbReference type="SAM" id="SignalP"/>
    </source>
</evidence>
<evidence type="ECO:0000259" key="2">
    <source>
        <dbReference type="Pfam" id="PF05257"/>
    </source>
</evidence>
<dbReference type="Pfam" id="PF05257">
    <property type="entry name" value="CHAP"/>
    <property type="match status" value="1"/>
</dbReference>
<feature type="domain" description="Peptidase C51" evidence="2">
    <location>
        <begin position="87"/>
        <end position="184"/>
    </location>
</feature>
<comment type="caution">
    <text evidence="3">The sequence shown here is derived from an EMBL/GenBank/DDBJ whole genome shotgun (WGS) entry which is preliminary data.</text>
</comment>
<evidence type="ECO:0000313" key="3">
    <source>
        <dbReference type="EMBL" id="PJF46574.1"/>
    </source>
</evidence>
<proteinExistence type="predicted"/>
<feature type="non-terminal residue" evidence="3">
    <location>
        <position position="287"/>
    </location>
</feature>
<evidence type="ECO:0000313" key="4">
    <source>
        <dbReference type="Proteomes" id="UP000230790"/>
    </source>
</evidence>
<organism evidence="3 4">
    <name type="scientific">Candidatus Thermofonsia Clade 3 bacterium</name>
    <dbReference type="NCBI Taxonomy" id="2364212"/>
    <lineage>
        <taxon>Bacteria</taxon>
        <taxon>Bacillati</taxon>
        <taxon>Chloroflexota</taxon>
        <taxon>Candidatus Thermofontia</taxon>
        <taxon>Candidatus Thermofonsia Clade 3</taxon>
    </lineage>
</organism>
<dbReference type="Proteomes" id="UP000230790">
    <property type="component" value="Unassembled WGS sequence"/>
</dbReference>
<dbReference type="SUPFAM" id="SSF54001">
    <property type="entry name" value="Cysteine proteinases"/>
    <property type="match status" value="1"/>
</dbReference>
<protein>
    <recommendedName>
        <fullName evidence="2">Peptidase C51 domain-containing protein</fullName>
    </recommendedName>
</protein>
<keyword evidence="1" id="KW-0732">Signal</keyword>
<accession>A0A2M8Q9W5</accession>
<reference evidence="3 4" key="1">
    <citation type="submission" date="2017-11" db="EMBL/GenBank/DDBJ databases">
        <title>Evolution of Phototrophy in the Chloroflexi Phylum Driven by Horizontal Gene Transfer.</title>
        <authorList>
            <person name="Ward L.M."/>
            <person name="Hemp J."/>
            <person name="Shih P.M."/>
            <person name="Mcglynn S.E."/>
            <person name="Fischer W."/>
        </authorList>
    </citation>
    <scope>NUCLEOTIDE SEQUENCE [LARGE SCALE GENOMIC DNA]</scope>
    <source>
        <strain evidence="3">JP3_7</strain>
    </source>
</reference>
<sequence length="287" mass="31399">MKRSALVTTLIVLATLAPPQLAQGQGIQMGSFTLQPARPTQQELPDARHRVLRGTDWLGGRGVDVFYKNGSTCDFSCSQTLKPLNTCAFQCVDLAVRLYATVGYPNWSLNGSLISAAYQMRDVAIAQKGDFSDLTFYPNDGTAERPPAPGNLLIFGAAASNGYFGHVAVVNRVFGNYLEFVQQNLCYDGTARLGDYALIKVELVDGKQKFRVSTPDAYSTLLGWIHSKRVKEQLIDQSKMLKLGALSWNRDDTAVYVYLSPESTRRLAAGETDFEARIAAALDRAGA</sequence>